<evidence type="ECO:0000313" key="2">
    <source>
        <dbReference type="EMBL" id="EJG07459.1"/>
    </source>
</evidence>
<sequence>MPLPGGCTPGPPRTIAPGCAGKGRAESLSMKNSGWSCRRVLWVPAPIAFGGGVGGQPAPRVVSTLVSGTLMFSARGCGKRSDEWSGHRPGVAPPDPRMRLPWMCGGRAGVAPLDEKFWMARAGRFYGFLPPITLGGGGRGTAGPPGKGLLDFPYPHTTPASRRGLHPVGVDCPGHAGTDGRNI</sequence>
<keyword evidence="3" id="KW-1185">Reference proteome</keyword>
<feature type="region of interest" description="Disordered" evidence="1">
    <location>
        <begin position="160"/>
        <end position="183"/>
    </location>
</feature>
<evidence type="ECO:0000313" key="3">
    <source>
        <dbReference type="Proteomes" id="UP000005095"/>
    </source>
</evidence>
<dbReference type="AlphaFoldDB" id="J0S9X8"/>
<accession>J0S9X8</accession>
<dbReference type="STRING" id="28892.Metli_1508"/>
<evidence type="ECO:0000256" key="1">
    <source>
        <dbReference type="SAM" id="MobiDB-lite"/>
    </source>
</evidence>
<gene>
    <name evidence="2" type="ORF">Metli_1508</name>
</gene>
<protein>
    <submittedName>
        <fullName evidence="2">Uncharacterized protein</fullName>
    </submittedName>
</protein>
<reference evidence="2 3" key="1">
    <citation type="submission" date="2011-08" db="EMBL/GenBank/DDBJ databases">
        <title>The complete genome of Methanofollis liminatans DSM 4140.</title>
        <authorList>
            <consortium name="US DOE Joint Genome Institute (JGI-PGF)"/>
            <person name="Lucas S."/>
            <person name="Han J."/>
            <person name="Lapidus A."/>
            <person name="Bruce D."/>
            <person name="Goodwin L."/>
            <person name="Pitluck S."/>
            <person name="Peters L."/>
            <person name="Kyrpides N."/>
            <person name="Mavromatis K."/>
            <person name="Ivanova N."/>
            <person name="Mikhailova N."/>
            <person name="Lu M."/>
            <person name="Detter J.C."/>
            <person name="Tapia R."/>
            <person name="Han C."/>
            <person name="Land M."/>
            <person name="Hauser L."/>
            <person name="Markowitz V."/>
            <person name="Cheng J.-F."/>
            <person name="Hugenholtz P."/>
            <person name="Woyke T."/>
            <person name="Wu D."/>
            <person name="Spring S."/>
            <person name="Schuler E."/>
            <person name="Brambilla E."/>
            <person name="Klenk H.-P."/>
            <person name="Eisen J.A."/>
        </authorList>
    </citation>
    <scope>NUCLEOTIDE SEQUENCE [LARGE SCALE GENOMIC DNA]</scope>
    <source>
        <strain evidence="2 3">DSM 4140</strain>
    </source>
</reference>
<dbReference type="EMBL" id="CM001555">
    <property type="protein sequence ID" value="EJG07459.1"/>
    <property type="molecule type" value="Genomic_DNA"/>
</dbReference>
<name>J0S9X8_9EURY</name>
<organism evidence="2 3">
    <name type="scientific">Methanofollis liminatans DSM 4140</name>
    <dbReference type="NCBI Taxonomy" id="28892"/>
    <lineage>
        <taxon>Archaea</taxon>
        <taxon>Methanobacteriati</taxon>
        <taxon>Methanobacteriota</taxon>
        <taxon>Stenosarchaea group</taxon>
        <taxon>Methanomicrobia</taxon>
        <taxon>Methanomicrobiales</taxon>
        <taxon>Methanomicrobiaceae</taxon>
        <taxon>Methanofollis</taxon>
    </lineage>
</organism>
<dbReference type="HOGENOM" id="CLU_1472101_0_0_2"/>
<dbReference type="Proteomes" id="UP000005095">
    <property type="component" value="Chromosome"/>
</dbReference>
<proteinExistence type="predicted"/>